<evidence type="ECO:0000259" key="4">
    <source>
        <dbReference type="PROSITE" id="PS50404"/>
    </source>
</evidence>
<dbReference type="GO" id="GO:0000266">
    <property type="term" value="P:mitochondrial fission"/>
    <property type="evidence" value="ECO:0007669"/>
    <property type="project" value="TreeGrafter"/>
</dbReference>
<name>A0A034VW07_BACDO</name>
<dbReference type="OrthoDB" id="249703at2759"/>
<protein>
    <submittedName>
        <fullName evidence="6">Ganglioside-induced differentiation-associated protein 1</fullName>
    </submittedName>
</protein>
<evidence type="ECO:0000256" key="3">
    <source>
        <dbReference type="SAM" id="MobiDB-lite"/>
    </source>
</evidence>
<dbReference type="InterPro" id="IPR004045">
    <property type="entry name" value="Glutathione_S-Trfase_N"/>
</dbReference>
<dbReference type="CDD" id="cd00570">
    <property type="entry name" value="GST_N_family"/>
    <property type="match status" value="1"/>
</dbReference>
<dbReference type="PROSITE" id="PS50405">
    <property type="entry name" value="GST_CTER"/>
    <property type="match status" value="1"/>
</dbReference>
<dbReference type="AlphaFoldDB" id="A0A034VW07"/>
<dbReference type="RefSeq" id="XP_019846180.2">
    <property type="nucleotide sequence ID" value="XM_019990621.3"/>
</dbReference>
<sequence length="342" mass="39241">MSENDIDTAAKTQTTLTQPSTTAPTPALKEFTAPQFKDDSLVLYFHPYNFHSQKVILILYEKNIDFVPYAIDLANGEQYSTWFLNLNPKGDVPVLQDGTFIIPDSNHIISYVENKYRGGIHSALKPRGNNADEFKKMEFYDSIINQLPVGALSLGSFIHGDLKLTPKPPFIGPIRKSCLKNNEKVYELLKKSIEDAETNKSGLLRKLDIQDRRKRLVESRVEFQKILDAVNNVLRYIDNDFKENPGREWLISNEYSLADVSFGLLLHRLYQLGFENYYWAYGKLPYVESYFLRFKKRPTFQKLMPSNFKILKDIWQNTPANYKIGAGAGFLGMAMFAALAHK</sequence>
<evidence type="ECO:0000256" key="2">
    <source>
        <dbReference type="SAM" id="Coils"/>
    </source>
</evidence>
<dbReference type="EMBL" id="GAKP01013271">
    <property type="protein sequence ID" value="JAC45681.1"/>
    <property type="molecule type" value="Transcribed_RNA"/>
</dbReference>
<feature type="region of interest" description="Disordered" evidence="3">
    <location>
        <begin position="1"/>
        <end position="24"/>
    </location>
</feature>
<evidence type="ECO:0000259" key="5">
    <source>
        <dbReference type="PROSITE" id="PS50405"/>
    </source>
</evidence>
<dbReference type="CTD" id="54332"/>
<reference evidence="6" key="1">
    <citation type="journal article" date="2014" name="BMC Genomics">
        <title>Characterizing the developmental transcriptome of the oriental fruit fly, Bactrocera dorsalis (Diptera: Tephritidae) through comparative genomic analysis with Drosophila melanogaster utilizing modENCODE datasets.</title>
        <authorList>
            <person name="Geib S.M."/>
            <person name="Calla B."/>
            <person name="Hall B."/>
            <person name="Hou S."/>
            <person name="Manoukis N.C."/>
        </authorList>
    </citation>
    <scope>NUCLEOTIDE SEQUENCE</scope>
    <source>
        <strain evidence="6">Punador</strain>
    </source>
</reference>
<dbReference type="GO" id="GO:0008053">
    <property type="term" value="P:mitochondrial fusion"/>
    <property type="evidence" value="ECO:0007669"/>
    <property type="project" value="TreeGrafter"/>
</dbReference>
<feature type="coiled-coil region" evidence="2">
    <location>
        <begin position="179"/>
        <end position="206"/>
    </location>
</feature>
<organism evidence="6">
    <name type="scientific">Bactrocera dorsalis</name>
    <name type="common">Oriental fruit fly</name>
    <name type="synonym">Dacus dorsalis</name>
    <dbReference type="NCBI Taxonomy" id="27457"/>
    <lineage>
        <taxon>Eukaryota</taxon>
        <taxon>Metazoa</taxon>
        <taxon>Ecdysozoa</taxon>
        <taxon>Arthropoda</taxon>
        <taxon>Hexapoda</taxon>
        <taxon>Insecta</taxon>
        <taxon>Pterygota</taxon>
        <taxon>Neoptera</taxon>
        <taxon>Endopterygota</taxon>
        <taxon>Diptera</taxon>
        <taxon>Brachycera</taxon>
        <taxon>Muscomorpha</taxon>
        <taxon>Tephritoidea</taxon>
        <taxon>Tephritidae</taxon>
        <taxon>Bactrocera</taxon>
        <taxon>Bactrocera</taxon>
    </lineage>
</organism>
<dbReference type="InterPro" id="IPR036282">
    <property type="entry name" value="Glutathione-S-Trfase_C_sf"/>
</dbReference>
<dbReference type="PANTHER" id="PTHR44188:SF1">
    <property type="entry name" value="GDAP1, ISOFORM A"/>
    <property type="match status" value="1"/>
</dbReference>
<proteinExistence type="inferred from homology"/>
<dbReference type="PROSITE" id="PS50404">
    <property type="entry name" value="GST_NTER"/>
    <property type="match status" value="1"/>
</dbReference>
<dbReference type="PANTHER" id="PTHR44188">
    <property type="entry name" value="GDAP1, ISOFORM A"/>
    <property type="match status" value="1"/>
</dbReference>
<dbReference type="GO" id="GO:0005741">
    <property type="term" value="C:mitochondrial outer membrane"/>
    <property type="evidence" value="ECO:0007669"/>
    <property type="project" value="TreeGrafter"/>
</dbReference>
<dbReference type="Pfam" id="PF13417">
    <property type="entry name" value="GST_N_3"/>
    <property type="match status" value="1"/>
</dbReference>
<feature type="domain" description="GST C-terminal" evidence="5">
    <location>
        <begin position="182"/>
        <end position="320"/>
    </location>
</feature>
<dbReference type="InterPro" id="IPR010987">
    <property type="entry name" value="Glutathione-S-Trfase_C-like"/>
</dbReference>
<dbReference type="Gene3D" id="3.40.30.10">
    <property type="entry name" value="Glutaredoxin"/>
    <property type="match status" value="1"/>
</dbReference>
<evidence type="ECO:0000256" key="1">
    <source>
        <dbReference type="ARBA" id="ARBA00007409"/>
    </source>
</evidence>
<dbReference type="SUPFAM" id="SSF52833">
    <property type="entry name" value="Thioredoxin-like"/>
    <property type="match status" value="1"/>
</dbReference>
<keyword evidence="2" id="KW-0175">Coiled coil</keyword>
<dbReference type="SUPFAM" id="SSF47616">
    <property type="entry name" value="GST C-terminal domain-like"/>
    <property type="match status" value="1"/>
</dbReference>
<dbReference type="FunFam" id="3.40.30.10:FF:000394">
    <property type="entry name" value="Gdap1, isoform B"/>
    <property type="match status" value="1"/>
</dbReference>
<comment type="similarity">
    <text evidence="1">Belongs to the GST superfamily.</text>
</comment>
<feature type="compositionally biased region" description="Low complexity" evidence="3">
    <location>
        <begin position="12"/>
        <end position="24"/>
    </location>
</feature>
<dbReference type="EMBL" id="GAKP01013269">
    <property type="protein sequence ID" value="JAC45683.1"/>
    <property type="molecule type" value="Transcribed_RNA"/>
</dbReference>
<dbReference type="InterPro" id="IPR036249">
    <property type="entry name" value="Thioredoxin-like_sf"/>
</dbReference>
<accession>A0A034VW07</accession>
<evidence type="ECO:0000313" key="6">
    <source>
        <dbReference type="EMBL" id="JAC45683.1"/>
    </source>
</evidence>
<gene>
    <name evidence="6" type="primary">GDAP1</name>
</gene>
<dbReference type="GO" id="GO:0006626">
    <property type="term" value="P:protein targeting to mitochondrion"/>
    <property type="evidence" value="ECO:0007669"/>
    <property type="project" value="TreeGrafter"/>
</dbReference>
<dbReference type="Gene3D" id="1.20.1050.10">
    <property type="match status" value="1"/>
</dbReference>
<dbReference type="GeneID" id="105227128"/>
<dbReference type="KEGG" id="bdr:105227128"/>
<feature type="domain" description="GST N-terminal" evidence="4">
    <location>
        <begin position="39"/>
        <end position="120"/>
    </location>
</feature>